<gene>
    <name evidence="9" type="ORF">LDG_5444</name>
</gene>
<dbReference type="InterPro" id="IPR056738">
    <property type="entry name" value="NfeD1b_N"/>
</dbReference>
<dbReference type="InterPro" id="IPR056739">
    <property type="entry name" value="NfeD_membrane"/>
</dbReference>
<dbReference type="Pfam" id="PF24961">
    <property type="entry name" value="NfeD_membrane"/>
    <property type="match status" value="1"/>
</dbReference>
<sequence length="439" mass="47117">MGILFFKITNILCAVLLVFLAYSSSLSAAKIVELSIKGPIGLAIADYVTRSIDKSQHADLIIIFLDTPGGLDEATRVIMQKILSSNVPIVTYVSSFGARAASAGTYLLYASTLAAMAPGTQLGAASPVPISAGFGSEARSEKYSSSMDKKIMNDALATIRSLAQLHGRDPVFAQKSVLNAATITATEALKDKVINYVALDVQDLLVQLDGVVVSQNNQKMTLHTSNPQIKILNPDWRTYFLSLITEPTVAYLLLLLGIYGIFFEFFNPGMVLPGVVGVISMLLALYAFQLLPVNYAGFLLILLGIGFIVAEAFIPSFGSLGVGGTAAFVLGSIMLLNSESPLYQIVWPVIGAMAVVNILIFILILGIVIKVRQQKIQNGLTVLLGAEGRALGAINLEGQAVIRGEIWSVRSQHFIANERPVKVVGNRGLILEVEEKFIN</sequence>
<dbReference type="Proteomes" id="UP000002770">
    <property type="component" value="Unassembled WGS sequence"/>
</dbReference>
<evidence type="ECO:0000256" key="3">
    <source>
        <dbReference type="ARBA" id="ARBA00022989"/>
    </source>
</evidence>
<keyword evidence="10" id="KW-1185">Reference proteome</keyword>
<dbReference type="EMBL" id="JH413798">
    <property type="protein sequence ID" value="EHL32488.1"/>
    <property type="molecule type" value="Genomic_DNA"/>
</dbReference>
<evidence type="ECO:0000313" key="9">
    <source>
        <dbReference type="EMBL" id="EHL32488.1"/>
    </source>
</evidence>
<dbReference type="SUPFAM" id="SSF52096">
    <property type="entry name" value="ClpP/crotonase"/>
    <property type="match status" value="1"/>
</dbReference>
<dbReference type="SUPFAM" id="SSF141322">
    <property type="entry name" value="NfeD domain-like"/>
    <property type="match status" value="1"/>
</dbReference>
<dbReference type="InterPro" id="IPR002810">
    <property type="entry name" value="NfeD-like_C"/>
</dbReference>
<dbReference type="AlphaFoldDB" id="G9EJS8"/>
<feature type="domain" description="NfeD-like C-terminal" evidence="6">
    <location>
        <begin position="383"/>
        <end position="434"/>
    </location>
</feature>
<dbReference type="Gene3D" id="2.40.50.140">
    <property type="entry name" value="Nucleic acid-binding proteins"/>
    <property type="match status" value="1"/>
</dbReference>
<dbReference type="InterPro" id="IPR052165">
    <property type="entry name" value="Membrane_assoc_protease"/>
</dbReference>
<evidence type="ECO:0000256" key="2">
    <source>
        <dbReference type="ARBA" id="ARBA00022692"/>
    </source>
</evidence>
<dbReference type="InterPro" id="IPR029045">
    <property type="entry name" value="ClpP/crotonase-like_dom_sf"/>
</dbReference>
<evidence type="ECO:0000256" key="4">
    <source>
        <dbReference type="ARBA" id="ARBA00023136"/>
    </source>
</evidence>
<evidence type="ECO:0000256" key="5">
    <source>
        <dbReference type="SAM" id="Phobius"/>
    </source>
</evidence>
<proteinExistence type="predicted"/>
<evidence type="ECO:0000256" key="1">
    <source>
        <dbReference type="ARBA" id="ARBA00004141"/>
    </source>
</evidence>
<dbReference type="CDD" id="cd07020">
    <property type="entry name" value="Clp_protease_NfeD_1"/>
    <property type="match status" value="1"/>
</dbReference>
<feature type="transmembrane region" description="Helical" evidence="5">
    <location>
        <begin position="317"/>
        <end position="336"/>
    </location>
</feature>
<accession>G9EJS8</accession>
<keyword evidence="3 5" id="KW-1133">Transmembrane helix</keyword>
<evidence type="ECO:0000259" key="8">
    <source>
        <dbReference type="Pfam" id="PF25145"/>
    </source>
</evidence>
<dbReference type="InterPro" id="IPR012340">
    <property type="entry name" value="NA-bd_OB-fold"/>
</dbReference>
<dbReference type="GO" id="GO:0016020">
    <property type="term" value="C:membrane"/>
    <property type="evidence" value="ECO:0007669"/>
    <property type="project" value="UniProtKB-SubCell"/>
</dbReference>
<dbReference type="Pfam" id="PF25145">
    <property type="entry name" value="NfeD1b_N"/>
    <property type="match status" value="1"/>
</dbReference>
<feature type="transmembrane region" description="Helical" evidence="5">
    <location>
        <begin position="342"/>
        <end position="369"/>
    </location>
</feature>
<dbReference type="eggNOG" id="COG1030">
    <property type="taxonomic scope" value="Bacteria"/>
</dbReference>
<comment type="subcellular location">
    <subcellularLocation>
        <location evidence="1">Membrane</location>
        <topology evidence="1">Multi-pass membrane protein</topology>
    </subcellularLocation>
</comment>
<dbReference type="Gene3D" id="3.90.226.10">
    <property type="entry name" value="2-enoyl-CoA Hydratase, Chain A, domain 1"/>
    <property type="match status" value="1"/>
</dbReference>
<feature type="transmembrane region" description="Helical" evidence="5">
    <location>
        <begin position="239"/>
        <end position="262"/>
    </location>
</feature>
<evidence type="ECO:0000259" key="6">
    <source>
        <dbReference type="Pfam" id="PF01957"/>
    </source>
</evidence>
<dbReference type="HOGENOM" id="CLU_024619_1_0_6"/>
<reference evidence="9 10" key="1">
    <citation type="journal article" date="2011" name="BMC Genomics">
        <title>Insight into cross-talk between intra-amoebal pathogens.</title>
        <authorList>
            <person name="Gimenez G."/>
            <person name="Bertelli C."/>
            <person name="Moliner C."/>
            <person name="Robert C."/>
            <person name="Raoult D."/>
            <person name="Fournier P.E."/>
            <person name="Greub G."/>
        </authorList>
    </citation>
    <scope>NUCLEOTIDE SEQUENCE [LARGE SCALE GENOMIC DNA]</scope>
    <source>
        <strain evidence="9 10">LLAP12</strain>
    </source>
</reference>
<dbReference type="Pfam" id="PF01957">
    <property type="entry name" value="NfeD"/>
    <property type="match status" value="1"/>
</dbReference>
<dbReference type="PANTHER" id="PTHR33507">
    <property type="entry name" value="INNER MEMBRANE PROTEIN YBBJ"/>
    <property type="match status" value="1"/>
</dbReference>
<evidence type="ECO:0000259" key="7">
    <source>
        <dbReference type="Pfam" id="PF24961"/>
    </source>
</evidence>
<evidence type="ECO:0000313" key="10">
    <source>
        <dbReference type="Proteomes" id="UP000002770"/>
    </source>
</evidence>
<dbReference type="STRING" id="658187.LDG_5444"/>
<protein>
    <submittedName>
        <fullName evidence="9">Uncharacterized protein</fullName>
    </submittedName>
</protein>
<feature type="transmembrane region" description="Helical" evidence="5">
    <location>
        <begin position="269"/>
        <end position="287"/>
    </location>
</feature>
<dbReference type="PANTHER" id="PTHR33507:SF4">
    <property type="entry name" value="NODULATION COMPETITIVENESS PROTEIN NFED"/>
    <property type="match status" value="1"/>
</dbReference>
<keyword evidence="4 5" id="KW-0472">Membrane</keyword>
<name>G9EJS8_9GAMM</name>
<dbReference type="InParanoid" id="G9EJS8"/>
<feature type="domain" description="NfeD1b N-terminal" evidence="8">
    <location>
        <begin position="36"/>
        <end position="200"/>
    </location>
</feature>
<organism evidence="9 10">
    <name type="scientific">Legionella drancourtii LLAP12</name>
    <dbReference type="NCBI Taxonomy" id="658187"/>
    <lineage>
        <taxon>Bacteria</taxon>
        <taxon>Pseudomonadati</taxon>
        <taxon>Pseudomonadota</taxon>
        <taxon>Gammaproteobacteria</taxon>
        <taxon>Legionellales</taxon>
        <taxon>Legionellaceae</taxon>
        <taxon>Legionella</taxon>
    </lineage>
</organism>
<feature type="domain" description="NfeD integral membrane" evidence="7">
    <location>
        <begin position="248"/>
        <end position="363"/>
    </location>
</feature>
<keyword evidence="2 5" id="KW-0812">Transmembrane</keyword>